<dbReference type="Proteomes" id="UP001057402">
    <property type="component" value="Chromosome 4"/>
</dbReference>
<proteinExistence type="predicted"/>
<evidence type="ECO:0000313" key="1">
    <source>
        <dbReference type="EMBL" id="KAI4376377.1"/>
    </source>
</evidence>
<name>A0ACB9RBG5_9MYRT</name>
<reference evidence="2" key="1">
    <citation type="journal article" date="2023" name="Front. Plant Sci.">
        <title>Chromosomal-level genome assembly of Melastoma candidum provides insights into trichome evolution.</title>
        <authorList>
            <person name="Zhong Y."/>
            <person name="Wu W."/>
            <person name="Sun C."/>
            <person name="Zou P."/>
            <person name="Liu Y."/>
            <person name="Dai S."/>
            <person name="Zhou R."/>
        </authorList>
    </citation>
    <scope>NUCLEOTIDE SEQUENCE [LARGE SCALE GENOMIC DNA]</scope>
</reference>
<keyword evidence="2" id="KW-1185">Reference proteome</keyword>
<dbReference type="EMBL" id="CM042883">
    <property type="protein sequence ID" value="KAI4376377.1"/>
    <property type="molecule type" value="Genomic_DNA"/>
</dbReference>
<accession>A0ACB9RBG5</accession>
<comment type="caution">
    <text evidence="1">The sequence shown here is derived from an EMBL/GenBank/DDBJ whole genome shotgun (WGS) entry which is preliminary data.</text>
</comment>
<evidence type="ECO:0000313" key="2">
    <source>
        <dbReference type="Proteomes" id="UP001057402"/>
    </source>
</evidence>
<protein>
    <submittedName>
        <fullName evidence="1">Uncharacterized protein</fullName>
    </submittedName>
</protein>
<sequence>MSGVLRGIFGLGRDDDYERMLRSIYKEESSLLARIQGRSNSASRTVRLLFLSSSALEIVAISYAIAKLRSSSSNWSDRIISILPVLVLPGLAALCYWTICRWAEIMDGKDQKSLERFQAQRQAKIDELKQRTNFYAAQQLIQRYDPDPMTQAAAASIFGSKSVANSDFQASATDETLLTRKSNAFESGNPIGLRKRPVGGYPNRDGESGGSSDADHSDLTPHDAEMEVDEFINGQIIVDHYDSTAVIEDCGWITRITSLLVGEDHTESCPLICGNCHKHNGLAMKEDFPTIMYYCPHCHAFNRPRNMEKATYIFGSSDKSPRGKKIGGNVSGDESITQGGELVPSSSSSSVVETDQNASTDKSLPTLD</sequence>
<gene>
    <name evidence="1" type="ORF">MLD38_014146</name>
</gene>
<organism evidence="1 2">
    <name type="scientific">Melastoma candidum</name>
    <dbReference type="NCBI Taxonomy" id="119954"/>
    <lineage>
        <taxon>Eukaryota</taxon>
        <taxon>Viridiplantae</taxon>
        <taxon>Streptophyta</taxon>
        <taxon>Embryophyta</taxon>
        <taxon>Tracheophyta</taxon>
        <taxon>Spermatophyta</taxon>
        <taxon>Magnoliopsida</taxon>
        <taxon>eudicotyledons</taxon>
        <taxon>Gunneridae</taxon>
        <taxon>Pentapetalae</taxon>
        <taxon>rosids</taxon>
        <taxon>malvids</taxon>
        <taxon>Myrtales</taxon>
        <taxon>Melastomataceae</taxon>
        <taxon>Melastomatoideae</taxon>
        <taxon>Melastomateae</taxon>
        <taxon>Melastoma</taxon>
    </lineage>
</organism>